<evidence type="ECO:0000259" key="3">
    <source>
        <dbReference type="PROSITE" id="PS51272"/>
    </source>
</evidence>
<evidence type="ECO:0000256" key="1">
    <source>
        <dbReference type="ARBA" id="ARBA00022737"/>
    </source>
</evidence>
<evidence type="ECO:0000256" key="2">
    <source>
        <dbReference type="SAM" id="SignalP"/>
    </source>
</evidence>
<dbReference type="Proteomes" id="UP001298753">
    <property type="component" value="Unassembled WGS sequence"/>
</dbReference>
<dbReference type="PROSITE" id="PS51272">
    <property type="entry name" value="SLH"/>
    <property type="match status" value="2"/>
</dbReference>
<accession>A0AAW4VZG0</accession>
<name>A0AAW4VZG0_9FIRM</name>
<dbReference type="EMBL" id="JAJEPX010000004">
    <property type="protein sequence ID" value="MCC2176069.1"/>
    <property type="molecule type" value="Genomic_DNA"/>
</dbReference>
<evidence type="ECO:0000313" key="5">
    <source>
        <dbReference type="Proteomes" id="UP001298753"/>
    </source>
</evidence>
<feature type="domain" description="SLH" evidence="3">
    <location>
        <begin position="76"/>
        <end position="139"/>
    </location>
</feature>
<sequence length="543" mass="59394">MKRTIAAILSAAMLVTAAAAAEAPSSWAKSAVDTARNAGIVPEQVDQAYTQSITRADFCALAAAVYRTWEKSGNVKSVDKATVSFSDTKDEDVLLCASLGVVNGVGNGKFAPQQQLTRQQAASMLHRLGNLRRNAKDSVKERMPHVFADGADIQAWARSDVYWAYNSGVMNGVSGNRFAPNNSYTHEQSIATMLRLYDTKYAEVPSGETAAEYAVVMDDEGGAGARSQMHIENAKGKKLLTDYKDTKGTFENVTLLGVWAGVTMENGTKYDVVNLKTGEKLEDYRILVADGEQAGWLCPMDITKVTYGKDYIALADGTKSTATYDRMTNFKDGKAVVNVDGKTIRAFDTTGKTLWSMNFAFDHSKAAVDDGEGDRFVVTNSTSTSYTIIAGGKRIASSSLPLKVSQYSDTYIHMESVGYYALYNFNGKKLTKTYQNAFDEVGQNIYSHWINDKEYEYIRCDADGTNKVLFRVKCPNGRPGALPTDGAGVYALRTDEHTVTCFDCFGTTLGTIKQDGEITMEPTFENGCVRVMDKLYLPTGEEI</sequence>
<keyword evidence="2" id="KW-0732">Signal</keyword>
<dbReference type="Pfam" id="PF00395">
    <property type="entry name" value="SLH"/>
    <property type="match status" value="2"/>
</dbReference>
<dbReference type="InterPro" id="IPR001119">
    <property type="entry name" value="SLH_dom"/>
</dbReference>
<dbReference type="SUPFAM" id="SSF101898">
    <property type="entry name" value="NHL repeat"/>
    <property type="match status" value="1"/>
</dbReference>
<feature type="domain" description="SLH" evidence="3">
    <location>
        <begin position="144"/>
        <end position="207"/>
    </location>
</feature>
<organism evidence="4 5">
    <name type="scientific">Agathobaculum butyriciproducens</name>
    <dbReference type="NCBI Taxonomy" id="1628085"/>
    <lineage>
        <taxon>Bacteria</taxon>
        <taxon>Bacillati</taxon>
        <taxon>Bacillota</taxon>
        <taxon>Clostridia</taxon>
        <taxon>Eubacteriales</taxon>
        <taxon>Butyricicoccaceae</taxon>
        <taxon>Agathobaculum</taxon>
    </lineage>
</organism>
<reference evidence="4 5" key="1">
    <citation type="submission" date="2021-10" db="EMBL/GenBank/DDBJ databases">
        <title>Anaerobic single-cell dispensing facilitates the cultivation of human gut bacteria.</title>
        <authorList>
            <person name="Afrizal A."/>
        </authorList>
    </citation>
    <scope>NUCLEOTIDE SEQUENCE [LARGE SCALE GENOMIC DNA]</scope>
    <source>
        <strain evidence="4 5">CLA-AA-H270</strain>
    </source>
</reference>
<evidence type="ECO:0000313" key="4">
    <source>
        <dbReference type="EMBL" id="MCC2176069.1"/>
    </source>
</evidence>
<feature type="chain" id="PRO_5043924416" evidence="2">
    <location>
        <begin position="22"/>
        <end position="543"/>
    </location>
</feature>
<protein>
    <submittedName>
        <fullName evidence="4">S-layer homology domain-containing protein</fullName>
    </submittedName>
</protein>
<proteinExistence type="predicted"/>
<gene>
    <name evidence="4" type="ORF">LKD22_02795</name>
</gene>
<dbReference type="GeneID" id="98661451"/>
<comment type="caution">
    <text evidence="4">The sequence shown here is derived from an EMBL/GenBank/DDBJ whole genome shotgun (WGS) entry which is preliminary data.</text>
</comment>
<keyword evidence="1" id="KW-0677">Repeat</keyword>
<dbReference type="AlphaFoldDB" id="A0AAW4VZG0"/>
<dbReference type="RefSeq" id="WP_227600181.1">
    <property type="nucleotide sequence ID" value="NZ_JAJEPX010000004.1"/>
</dbReference>
<feature type="signal peptide" evidence="2">
    <location>
        <begin position="1"/>
        <end position="21"/>
    </location>
</feature>
<keyword evidence="5" id="KW-1185">Reference proteome</keyword>